<geneLocation type="plasmid" evidence="1 2">
    <name>p7</name>
</geneLocation>
<accession>A0A4D8PUH7</accession>
<keyword evidence="1" id="KW-0614">Plasmid</keyword>
<organism evidence="1 2">
    <name type="scientific">Azospirillum argentinense</name>
    <dbReference type="NCBI Taxonomy" id="2970906"/>
    <lineage>
        <taxon>Bacteria</taxon>
        <taxon>Pseudomonadati</taxon>
        <taxon>Pseudomonadota</taxon>
        <taxon>Alphaproteobacteria</taxon>
        <taxon>Rhodospirillales</taxon>
        <taxon>Azospirillaceae</taxon>
        <taxon>Azospirillum</taxon>
    </lineage>
</organism>
<proteinExistence type="predicted"/>
<evidence type="ECO:0000313" key="1">
    <source>
        <dbReference type="EMBL" id="QCO00478.1"/>
    </source>
</evidence>
<dbReference type="RefSeq" id="WP_137119170.1">
    <property type="nucleotide sequence ID" value="NZ_CP032328.1"/>
</dbReference>
<dbReference type="EMBL" id="CP032328">
    <property type="protein sequence ID" value="QCO00478.1"/>
    <property type="molecule type" value="Genomic_DNA"/>
</dbReference>
<gene>
    <name evidence="1" type="ORF">D3093_35110</name>
</gene>
<dbReference type="KEGG" id="aare:D3093_35110"/>
<sequence>MRKPPSPAQLAAQVNAWNRQHAVGTKVSARRDDGTSHITTTTSEAWVLSGHSAVIKLKGTSGCFLLNRVAAISADHTVET</sequence>
<name>A0A4D8PUH7_9PROT</name>
<evidence type="ECO:0000313" key="2">
    <source>
        <dbReference type="Proteomes" id="UP000298595"/>
    </source>
</evidence>
<dbReference type="AlphaFoldDB" id="A0A4D8PUH7"/>
<reference evidence="1 2" key="1">
    <citation type="submission" date="2018-09" db="EMBL/GenBank/DDBJ databases">
        <title>Whole genome based analysis of evolution and adaptive divergence in Indian and Brazilian strains of Azospirillum brasilense.</title>
        <authorList>
            <person name="Singh C."/>
            <person name="Tripathi A.K."/>
        </authorList>
    </citation>
    <scope>NUCLEOTIDE SEQUENCE [LARGE SCALE GENOMIC DNA]</scope>
    <source>
        <strain evidence="1 2">MTCC4035</strain>
        <plasmid evidence="1 2">p7</plasmid>
    </source>
</reference>
<protein>
    <submittedName>
        <fullName evidence="1">Uncharacterized protein</fullName>
    </submittedName>
</protein>
<dbReference type="Proteomes" id="UP000298595">
    <property type="component" value="Plasmid p7"/>
</dbReference>